<dbReference type="EMBL" id="JAVXUP010000026">
    <property type="protein sequence ID" value="KAK3041900.1"/>
    <property type="molecule type" value="Genomic_DNA"/>
</dbReference>
<comment type="caution">
    <text evidence="2">The sequence shown here is derived from an EMBL/GenBank/DDBJ whole genome shotgun (WGS) entry which is preliminary data.</text>
</comment>
<keyword evidence="3" id="KW-1185">Reference proteome</keyword>
<name>A0AA88XNH2_9ASTE</name>
<dbReference type="AlphaFoldDB" id="A0AA88XNH2"/>
<dbReference type="Proteomes" id="UP001188597">
    <property type="component" value="Unassembled WGS sequence"/>
</dbReference>
<protein>
    <recommendedName>
        <fullName evidence="1">Alpha/beta hydrolase fold-3 domain-containing protein</fullName>
    </recommendedName>
</protein>
<evidence type="ECO:0000259" key="1">
    <source>
        <dbReference type="Pfam" id="PF07859"/>
    </source>
</evidence>
<sequence length="106" mass="12079">MDPGLSRVGCRRVVVCVAEKDMFKDRGWRYGELLGGWGAKAEVVESKGEDHERCQEVSRGERTTLKHTLKAHTEVHWGHKARILKRPPSLNELNDQLAYGRKIKNA</sequence>
<dbReference type="Pfam" id="PF07859">
    <property type="entry name" value="Abhydrolase_3"/>
    <property type="match status" value="1"/>
</dbReference>
<dbReference type="GO" id="GO:0016787">
    <property type="term" value="F:hydrolase activity"/>
    <property type="evidence" value="ECO:0007669"/>
    <property type="project" value="InterPro"/>
</dbReference>
<proteinExistence type="predicted"/>
<feature type="domain" description="Alpha/beta hydrolase fold-3" evidence="1">
    <location>
        <begin position="9"/>
        <end position="52"/>
    </location>
</feature>
<dbReference type="InterPro" id="IPR013094">
    <property type="entry name" value="AB_hydrolase_3"/>
</dbReference>
<evidence type="ECO:0000313" key="2">
    <source>
        <dbReference type="EMBL" id="KAK3041900.1"/>
    </source>
</evidence>
<reference evidence="2" key="1">
    <citation type="submission" date="2022-12" db="EMBL/GenBank/DDBJ databases">
        <title>Draft genome assemblies for two species of Escallonia (Escalloniales).</title>
        <authorList>
            <person name="Chanderbali A."/>
            <person name="Dervinis C."/>
            <person name="Anghel I."/>
            <person name="Soltis D."/>
            <person name="Soltis P."/>
            <person name="Zapata F."/>
        </authorList>
    </citation>
    <scope>NUCLEOTIDE SEQUENCE</scope>
    <source>
        <strain evidence="2">UCBG64.0493</strain>
        <tissue evidence="2">Leaf</tissue>
    </source>
</reference>
<accession>A0AA88XNH2</accession>
<gene>
    <name evidence="2" type="ORF">RJ639_002182</name>
</gene>
<organism evidence="2 3">
    <name type="scientific">Escallonia herrerae</name>
    <dbReference type="NCBI Taxonomy" id="1293975"/>
    <lineage>
        <taxon>Eukaryota</taxon>
        <taxon>Viridiplantae</taxon>
        <taxon>Streptophyta</taxon>
        <taxon>Embryophyta</taxon>
        <taxon>Tracheophyta</taxon>
        <taxon>Spermatophyta</taxon>
        <taxon>Magnoliopsida</taxon>
        <taxon>eudicotyledons</taxon>
        <taxon>Gunneridae</taxon>
        <taxon>Pentapetalae</taxon>
        <taxon>asterids</taxon>
        <taxon>campanulids</taxon>
        <taxon>Escalloniales</taxon>
        <taxon>Escalloniaceae</taxon>
        <taxon>Escallonia</taxon>
    </lineage>
</organism>
<evidence type="ECO:0000313" key="3">
    <source>
        <dbReference type="Proteomes" id="UP001188597"/>
    </source>
</evidence>